<reference evidence="2 3" key="1">
    <citation type="journal article" date="2011" name="Nat. Biotechnol.">
        <title>Comparative genomic analysis of the thermophilic biomass-degrading fungi Myceliophthora thermophila and Thielavia terrestris.</title>
        <authorList>
            <person name="Berka R.M."/>
            <person name="Grigoriev I.V."/>
            <person name="Otillar R."/>
            <person name="Salamov A."/>
            <person name="Grimwood J."/>
            <person name="Reid I."/>
            <person name="Ishmael N."/>
            <person name="John T."/>
            <person name="Darmond C."/>
            <person name="Moisan M.-C."/>
            <person name="Henrissat B."/>
            <person name="Coutinho P.M."/>
            <person name="Lombard V."/>
            <person name="Natvig D.O."/>
            <person name="Lindquist E."/>
            <person name="Schmutz J."/>
            <person name="Lucas S."/>
            <person name="Harris P."/>
            <person name="Powlowski J."/>
            <person name="Bellemare A."/>
            <person name="Taylor D."/>
            <person name="Butler G."/>
            <person name="de Vries R.P."/>
            <person name="Allijn I.E."/>
            <person name="van den Brink J."/>
            <person name="Ushinsky S."/>
            <person name="Storms R."/>
            <person name="Powell A.J."/>
            <person name="Paulsen I.T."/>
            <person name="Elbourne L.D.H."/>
            <person name="Baker S.E."/>
            <person name="Magnuson J."/>
            <person name="LaBoissiere S."/>
            <person name="Clutterbuck A.J."/>
            <person name="Martinez D."/>
            <person name="Wogulis M."/>
            <person name="de Leon A.L."/>
            <person name="Rey M.W."/>
            <person name="Tsang A."/>
        </authorList>
    </citation>
    <scope>NUCLEOTIDE SEQUENCE [LARGE SCALE GENOMIC DNA]</scope>
    <source>
        <strain evidence="3">ATCC 42464 / BCRC 31852 / DSM 1799</strain>
    </source>
</reference>
<gene>
    <name evidence="2" type="ORF">MYCTH_2129515</name>
</gene>
<feature type="transmembrane region" description="Helical" evidence="1">
    <location>
        <begin position="41"/>
        <end position="60"/>
    </location>
</feature>
<dbReference type="Proteomes" id="UP000007322">
    <property type="component" value="Chromosome 5"/>
</dbReference>
<organism evidence="2 3">
    <name type="scientific">Thermothelomyces thermophilus (strain ATCC 42464 / BCRC 31852 / DSM 1799)</name>
    <name type="common">Sporotrichum thermophile</name>
    <dbReference type="NCBI Taxonomy" id="573729"/>
    <lineage>
        <taxon>Eukaryota</taxon>
        <taxon>Fungi</taxon>
        <taxon>Dikarya</taxon>
        <taxon>Ascomycota</taxon>
        <taxon>Pezizomycotina</taxon>
        <taxon>Sordariomycetes</taxon>
        <taxon>Sordariomycetidae</taxon>
        <taxon>Sordariales</taxon>
        <taxon>Chaetomiaceae</taxon>
        <taxon>Thermothelomyces</taxon>
    </lineage>
</organism>
<dbReference type="InParanoid" id="G2QIZ5"/>
<dbReference type="HOGENOM" id="CLU_2924338_0_0_1"/>
<accession>G2QIZ5</accession>
<evidence type="ECO:0000313" key="2">
    <source>
        <dbReference type="EMBL" id="AEO60414.1"/>
    </source>
</evidence>
<keyword evidence="1" id="KW-1133">Transmembrane helix</keyword>
<keyword evidence="3" id="KW-1185">Reference proteome</keyword>
<dbReference type="AlphaFoldDB" id="G2QIZ5"/>
<sequence length="61" mass="6488">MRRIILDIPTLIIIIVFASELAGVSYVIVVVDDGGSDGRRIGHLVGLSVIHSIKTSAFLVA</sequence>
<name>G2QIZ5_THET4</name>
<feature type="transmembrane region" description="Helical" evidence="1">
    <location>
        <begin position="12"/>
        <end position="29"/>
    </location>
</feature>
<dbReference type="EMBL" id="CP003006">
    <property type="protein sequence ID" value="AEO60414.1"/>
    <property type="molecule type" value="Genomic_DNA"/>
</dbReference>
<keyword evidence="1" id="KW-0812">Transmembrane</keyword>
<evidence type="ECO:0000313" key="3">
    <source>
        <dbReference type="Proteomes" id="UP000007322"/>
    </source>
</evidence>
<dbReference type="GeneID" id="11511419"/>
<proteinExistence type="predicted"/>
<keyword evidence="1" id="KW-0472">Membrane</keyword>
<dbReference type="VEuPathDB" id="FungiDB:MYCTH_2129515"/>
<evidence type="ECO:0000256" key="1">
    <source>
        <dbReference type="SAM" id="Phobius"/>
    </source>
</evidence>
<dbReference type="RefSeq" id="XP_003665659.1">
    <property type="nucleotide sequence ID" value="XM_003665611.1"/>
</dbReference>
<protein>
    <submittedName>
        <fullName evidence="2">Uncharacterized protein</fullName>
    </submittedName>
</protein>
<dbReference type="KEGG" id="mtm:MYCTH_2129515"/>